<organism evidence="8 9">
    <name type="scientific">Exiguobacterium aestuarii</name>
    <dbReference type="NCBI Taxonomy" id="273527"/>
    <lineage>
        <taxon>Bacteria</taxon>
        <taxon>Bacillati</taxon>
        <taxon>Bacillota</taxon>
        <taxon>Bacilli</taxon>
        <taxon>Bacillales</taxon>
        <taxon>Bacillales Family XII. Incertae Sedis</taxon>
        <taxon>Exiguobacterium</taxon>
    </lineage>
</organism>
<evidence type="ECO:0000256" key="5">
    <source>
        <dbReference type="ARBA" id="ARBA00023136"/>
    </source>
</evidence>
<comment type="subcellular location">
    <subcellularLocation>
        <location evidence="1 6">Cell membrane</location>
        <topology evidence="1 6">Multi-pass membrane protein</topology>
    </subcellularLocation>
</comment>
<evidence type="ECO:0000256" key="6">
    <source>
        <dbReference type="RuleBase" id="RU366058"/>
    </source>
</evidence>
<gene>
    <name evidence="8" type="ORF">ACFQO8_01635</name>
</gene>
<evidence type="ECO:0000256" key="3">
    <source>
        <dbReference type="ARBA" id="ARBA00022692"/>
    </source>
</evidence>
<dbReference type="PANTHER" id="PTHR12677">
    <property type="entry name" value="GOLGI APPARATUS MEMBRANE PROTEIN TVP38-RELATED"/>
    <property type="match status" value="1"/>
</dbReference>
<keyword evidence="9" id="KW-1185">Reference proteome</keyword>
<dbReference type="PANTHER" id="PTHR12677:SF59">
    <property type="entry name" value="GOLGI APPARATUS MEMBRANE PROTEIN TVP38-RELATED"/>
    <property type="match status" value="1"/>
</dbReference>
<comment type="similarity">
    <text evidence="6">Belongs to the TVP38/TMEM64 family.</text>
</comment>
<proteinExistence type="inferred from homology"/>
<dbReference type="Pfam" id="PF09335">
    <property type="entry name" value="VTT_dom"/>
    <property type="match status" value="1"/>
</dbReference>
<feature type="transmembrane region" description="Helical" evidence="6">
    <location>
        <begin position="185"/>
        <end position="202"/>
    </location>
</feature>
<protein>
    <recommendedName>
        <fullName evidence="6">TVP38/TMEM64 family membrane protein</fullName>
    </recommendedName>
</protein>
<evidence type="ECO:0000256" key="2">
    <source>
        <dbReference type="ARBA" id="ARBA00022475"/>
    </source>
</evidence>
<reference evidence="9" key="1">
    <citation type="journal article" date="2019" name="Int. J. Syst. Evol. Microbiol.">
        <title>The Global Catalogue of Microorganisms (GCM) 10K type strain sequencing project: providing services to taxonomists for standard genome sequencing and annotation.</title>
        <authorList>
            <consortium name="The Broad Institute Genomics Platform"/>
            <consortium name="The Broad Institute Genome Sequencing Center for Infectious Disease"/>
            <person name="Wu L."/>
            <person name="Ma J."/>
        </authorList>
    </citation>
    <scope>NUCLEOTIDE SEQUENCE [LARGE SCALE GENOMIC DNA]</scope>
    <source>
        <strain evidence="9">CCUG 55590</strain>
    </source>
</reference>
<evidence type="ECO:0000259" key="7">
    <source>
        <dbReference type="Pfam" id="PF09335"/>
    </source>
</evidence>
<keyword evidence="4 6" id="KW-1133">Transmembrane helix</keyword>
<feature type="transmembrane region" description="Helical" evidence="6">
    <location>
        <begin position="45"/>
        <end position="66"/>
    </location>
</feature>
<feature type="transmembrane region" description="Helical" evidence="6">
    <location>
        <begin position="123"/>
        <end position="142"/>
    </location>
</feature>
<evidence type="ECO:0000313" key="9">
    <source>
        <dbReference type="Proteomes" id="UP001596439"/>
    </source>
</evidence>
<comment type="caution">
    <text evidence="8">The sequence shown here is derived from an EMBL/GenBank/DDBJ whole genome shotgun (WGS) entry which is preliminary data.</text>
</comment>
<feature type="domain" description="VTT" evidence="7">
    <location>
        <begin position="59"/>
        <end position="175"/>
    </location>
</feature>
<keyword evidence="2 6" id="KW-1003">Cell membrane</keyword>
<evidence type="ECO:0000256" key="1">
    <source>
        <dbReference type="ARBA" id="ARBA00004651"/>
    </source>
</evidence>
<feature type="transmembrane region" description="Helical" evidence="6">
    <location>
        <begin position="7"/>
        <end position="25"/>
    </location>
</feature>
<evidence type="ECO:0000256" key="4">
    <source>
        <dbReference type="ARBA" id="ARBA00022989"/>
    </source>
</evidence>
<dbReference type="RefSeq" id="WP_214786362.1">
    <property type="nucleotide sequence ID" value="NZ_JANIEL010000041.1"/>
</dbReference>
<name>A0ABW2PHH6_9BACL</name>
<accession>A0ABW2PHH6</accession>
<keyword evidence="3 6" id="KW-0812">Transmembrane</keyword>
<feature type="transmembrane region" description="Helical" evidence="6">
    <location>
        <begin position="154"/>
        <end position="173"/>
    </location>
</feature>
<evidence type="ECO:0000313" key="8">
    <source>
        <dbReference type="EMBL" id="MFC7388824.1"/>
    </source>
</evidence>
<dbReference type="InterPro" id="IPR015414">
    <property type="entry name" value="TMEM64"/>
</dbReference>
<dbReference type="Proteomes" id="UP001596439">
    <property type="component" value="Unassembled WGS sequence"/>
</dbReference>
<dbReference type="EMBL" id="JBHTCE010000001">
    <property type="protein sequence ID" value="MFC7388824.1"/>
    <property type="molecule type" value="Genomic_DNA"/>
</dbReference>
<sequence>MPRWLKITLFLLVFGTLFYITHFHYELRPSDIRDIVLSFGFWGPLFFIFLYAIGPVAFLPTSVLSLGAGLAFGVWPGVLYIIIGATAAATTGYVMGRFFGRSVVNVDRYPWSEKLFTQMERRGFLYVFVLRLIPLVSFDLLSYAGGISRVRFRAFVPATVLGMIPGTFAYSFLGASLASGSVTTIFIAALVFVGLIVVTYIFREPVKKWLGLN</sequence>
<keyword evidence="5 6" id="KW-0472">Membrane</keyword>
<dbReference type="InterPro" id="IPR032816">
    <property type="entry name" value="VTT_dom"/>
</dbReference>